<keyword evidence="4 7" id="KW-0812">Transmembrane</keyword>
<dbReference type="Gene3D" id="1.10.3720.10">
    <property type="entry name" value="MetI-like"/>
    <property type="match status" value="1"/>
</dbReference>
<keyword evidence="6 7" id="KW-0472">Membrane</keyword>
<reference evidence="9" key="1">
    <citation type="submission" date="2021-02" db="EMBL/GenBank/DDBJ databases">
        <title>Abyssanaerobacter marinus gen.nov., sp., nov, anaerobic bacterium isolated from the Onnuri vent field of Indian Ocean and suggestion of Mogibacteriaceae fam. nov., and proposal of reclassification of ambiguous this family's genus member.</title>
        <authorList>
            <person name="Kim Y.J."/>
            <person name="Yang J.-A."/>
        </authorList>
    </citation>
    <scope>NUCLEOTIDE SEQUENCE</scope>
    <source>
        <strain evidence="9">DSM 2634</strain>
    </source>
</reference>
<feature type="transmembrane region" description="Helical" evidence="7">
    <location>
        <begin position="95"/>
        <end position="119"/>
    </location>
</feature>
<keyword evidence="2 7" id="KW-0813">Transport</keyword>
<comment type="subcellular location">
    <subcellularLocation>
        <location evidence="1 7">Cell membrane</location>
        <topology evidence="1 7">Multi-pass membrane protein</topology>
    </subcellularLocation>
</comment>
<name>A0A939D6B3_CLOAM</name>
<dbReference type="PANTHER" id="PTHR30151:SF20">
    <property type="entry name" value="ABC TRANSPORTER PERMEASE PROTEIN HI_0355-RELATED"/>
    <property type="match status" value="1"/>
</dbReference>
<dbReference type="RefSeq" id="WP_206580617.1">
    <property type="nucleotide sequence ID" value="NZ_JAFJZZ010000001.1"/>
</dbReference>
<evidence type="ECO:0000256" key="2">
    <source>
        <dbReference type="ARBA" id="ARBA00022448"/>
    </source>
</evidence>
<evidence type="ECO:0000256" key="7">
    <source>
        <dbReference type="RuleBase" id="RU363032"/>
    </source>
</evidence>
<sequence length="263" mass="29060">MNRRLQNKNIMAPALVFILLLAIWECWVDLKGIPLYLLPSPSKIALSLISERGDLSLHAAVTLEETIIGLVIAFLFGLLIAVLMDRFSLFRKAVYPLLVVSQTIPVIVLAPIFILYLGFGLAPKILIVVLMCFFPIVINFADGMGQVDINQVNLVRLFGAGEWKVYTMIKIPAAASSMFSGLKIAATYSITGAVVGEWLSSNSGLGYYMLRAKNGFMLDKVFACVVVIVILSLCMNGLIKLLEYAWMPHCRTEKTKENGLNQI</sequence>
<evidence type="ECO:0000256" key="1">
    <source>
        <dbReference type="ARBA" id="ARBA00004651"/>
    </source>
</evidence>
<keyword evidence="10" id="KW-1185">Reference proteome</keyword>
<evidence type="ECO:0000256" key="5">
    <source>
        <dbReference type="ARBA" id="ARBA00022989"/>
    </source>
</evidence>
<evidence type="ECO:0000256" key="6">
    <source>
        <dbReference type="ARBA" id="ARBA00023136"/>
    </source>
</evidence>
<dbReference type="InterPro" id="IPR035906">
    <property type="entry name" value="MetI-like_sf"/>
</dbReference>
<evidence type="ECO:0000313" key="10">
    <source>
        <dbReference type="Proteomes" id="UP000664545"/>
    </source>
</evidence>
<dbReference type="GO" id="GO:0055085">
    <property type="term" value="P:transmembrane transport"/>
    <property type="evidence" value="ECO:0007669"/>
    <property type="project" value="InterPro"/>
</dbReference>
<keyword evidence="3" id="KW-1003">Cell membrane</keyword>
<evidence type="ECO:0000259" key="8">
    <source>
        <dbReference type="PROSITE" id="PS50928"/>
    </source>
</evidence>
<comment type="caution">
    <text evidence="9">The sequence shown here is derived from an EMBL/GenBank/DDBJ whole genome shotgun (WGS) entry which is preliminary data.</text>
</comment>
<feature type="transmembrane region" description="Helical" evidence="7">
    <location>
        <begin position="221"/>
        <end position="239"/>
    </location>
</feature>
<dbReference type="InterPro" id="IPR000515">
    <property type="entry name" value="MetI-like"/>
</dbReference>
<proteinExistence type="inferred from homology"/>
<feature type="transmembrane region" description="Helical" evidence="7">
    <location>
        <begin position="66"/>
        <end position="83"/>
    </location>
</feature>
<comment type="similarity">
    <text evidence="7">Belongs to the binding-protein-dependent transport system permease family.</text>
</comment>
<gene>
    <name evidence="9" type="ORF">JYB65_00425</name>
</gene>
<dbReference type="GO" id="GO:0005886">
    <property type="term" value="C:plasma membrane"/>
    <property type="evidence" value="ECO:0007669"/>
    <property type="project" value="UniProtKB-SubCell"/>
</dbReference>
<dbReference type="AlphaFoldDB" id="A0A939D6B3"/>
<dbReference type="PROSITE" id="PS50928">
    <property type="entry name" value="ABC_TM1"/>
    <property type="match status" value="1"/>
</dbReference>
<feature type="transmembrane region" description="Helical" evidence="7">
    <location>
        <begin position="125"/>
        <end position="141"/>
    </location>
</feature>
<dbReference type="SUPFAM" id="SSF161098">
    <property type="entry name" value="MetI-like"/>
    <property type="match status" value="1"/>
</dbReference>
<dbReference type="CDD" id="cd06261">
    <property type="entry name" value="TM_PBP2"/>
    <property type="match status" value="1"/>
</dbReference>
<organism evidence="9 10">
    <name type="scientific">Clostridium aminobutyricum</name>
    <dbReference type="NCBI Taxonomy" id="33953"/>
    <lineage>
        <taxon>Bacteria</taxon>
        <taxon>Bacillati</taxon>
        <taxon>Bacillota</taxon>
        <taxon>Clostridia</taxon>
        <taxon>Eubacteriales</taxon>
        <taxon>Clostridiaceae</taxon>
        <taxon>Clostridium</taxon>
    </lineage>
</organism>
<accession>A0A939D6B3</accession>
<evidence type="ECO:0000313" key="9">
    <source>
        <dbReference type="EMBL" id="MBN7771826.1"/>
    </source>
</evidence>
<dbReference type="Pfam" id="PF00528">
    <property type="entry name" value="BPD_transp_1"/>
    <property type="match status" value="1"/>
</dbReference>
<dbReference type="Proteomes" id="UP000664545">
    <property type="component" value="Unassembled WGS sequence"/>
</dbReference>
<protein>
    <submittedName>
        <fullName evidence="9">ABC transporter permease</fullName>
    </submittedName>
</protein>
<evidence type="ECO:0000256" key="3">
    <source>
        <dbReference type="ARBA" id="ARBA00022475"/>
    </source>
</evidence>
<dbReference type="PANTHER" id="PTHR30151">
    <property type="entry name" value="ALKANE SULFONATE ABC TRANSPORTER-RELATED, MEMBRANE SUBUNIT"/>
    <property type="match status" value="1"/>
</dbReference>
<dbReference type="EMBL" id="JAFJZZ010000001">
    <property type="protein sequence ID" value="MBN7771826.1"/>
    <property type="molecule type" value="Genomic_DNA"/>
</dbReference>
<keyword evidence="5 7" id="KW-1133">Transmembrane helix</keyword>
<evidence type="ECO:0000256" key="4">
    <source>
        <dbReference type="ARBA" id="ARBA00022692"/>
    </source>
</evidence>
<feature type="domain" description="ABC transmembrane type-1" evidence="8">
    <location>
        <begin position="59"/>
        <end position="239"/>
    </location>
</feature>